<dbReference type="Gene3D" id="1.10.132.30">
    <property type="match status" value="1"/>
</dbReference>
<feature type="domain" description="RNA polymerase Rpb1" evidence="9">
    <location>
        <begin position="162"/>
        <end position="349"/>
    </location>
</feature>
<dbReference type="GO" id="GO:0000428">
    <property type="term" value="C:DNA-directed RNA polymerase complex"/>
    <property type="evidence" value="ECO:0007669"/>
    <property type="project" value="UniProtKB-KW"/>
</dbReference>
<name>A0A4D6C404_9CHLO</name>
<dbReference type="SUPFAM" id="SSF64484">
    <property type="entry name" value="beta and beta-prime subunits of DNA dependent RNA-polymerase"/>
    <property type="match status" value="1"/>
</dbReference>
<keyword evidence="8" id="KW-0804">Transcription</keyword>
<keyword evidence="2" id="KW-0240">DNA-directed RNA polymerase</keyword>
<dbReference type="Gene3D" id="1.10.150.390">
    <property type="match status" value="1"/>
</dbReference>
<feature type="domain" description="RNA polymerase Rpb1" evidence="9">
    <location>
        <begin position="625"/>
        <end position="710"/>
    </location>
</feature>
<dbReference type="EMBL" id="MK085997">
    <property type="protein sequence ID" value="QBX98422.1"/>
    <property type="molecule type" value="Genomic_DNA"/>
</dbReference>
<geneLocation type="chloroplast" evidence="11"/>
<accession>A0A4D6C404</accession>
<dbReference type="Gene3D" id="1.10.274.100">
    <property type="entry name" value="RNA polymerase Rpb1, domain 3"/>
    <property type="match status" value="1"/>
</dbReference>
<dbReference type="GO" id="GO:0003677">
    <property type="term" value="F:DNA binding"/>
    <property type="evidence" value="ECO:0007669"/>
    <property type="project" value="InterPro"/>
</dbReference>
<reference evidence="11" key="1">
    <citation type="journal article" date="2019" name="Genome Biol. Evol.">
        <title>Tracing the Evolution of the Plastome and Mitogenome in the Chloropicophyceae Uncovered Convergent tRNA Gene Losses and a Variant Plastid Genetic Code.</title>
        <authorList>
            <person name="Turmel M."/>
            <person name="Dos Santos A.L."/>
            <person name="Otis C."/>
            <person name="Sergerie R."/>
            <person name="Lemieux C."/>
        </authorList>
    </citation>
    <scope>NUCLEOTIDE SEQUENCE</scope>
</reference>
<dbReference type="PANTHER" id="PTHR19376:SF68">
    <property type="entry name" value="DNA-DIRECTED RNA POLYMERASE SUBUNIT BETA"/>
    <property type="match status" value="1"/>
</dbReference>
<dbReference type="Gene3D" id="1.10.1790.20">
    <property type="match status" value="1"/>
</dbReference>
<proteinExistence type="predicted"/>
<feature type="domain" description="RNA polymerase Rpb1" evidence="10">
    <location>
        <begin position="85"/>
        <end position="147"/>
    </location>
</feature>
<dbReference type="InterPro" id="IPR007083">
    <property type="entry name" value="RNA_pol_Rpb1_4"/>
</dbReference>
<dbReference type="InterPro" id="IPR042102">
    <property type="entry name" value="RNA_pol_Rpb1_3_sf"/>
</dbReference>
<evidence type="ECO:0000256" key="6">
    <source>
        <dbReference type="ARBA" id="ARBA00022723"/>
    </source>
</evidence>
<evidence type="ECO:0000256" key="8">
    <source>
        <dbReference type="ARBA" id="ARBA00023163"/>
    </source>
</evidence>
<keyword evidence="11" id="KW-0150">Chloroplast</keyword>
<keyword evidence="7" id="KW-0862">Zinc</keyword>
<dbReference type="AlphaFoldDB" id="A0A4D6C404"/>
<keyword evidence="6" id="KW-0479">Metal-binding</keyword>
<keyword evidence="5" id="KW-0548">Nucleotidyltransferase</keyword>
<evidence type="ECO:0000256" key="1">
    <source>
        <dbReference type="ARBA" id="ARBA00012418"/>
    </source>
</evidence>
<evidence type="ECO:0000256" key="2">
    <source>
        <dbReference type="ARBA" id="ARBA00022478"/>
    </source>
</evidence>
<dbReference type="GO" id="GO:0046872">
    <property type="term" value="F:metal ion binding"/>
    <property type="evidence" value="ECO:0007669"/>
    <property type="project" value="UniProtKB-KW"/>
</dbReference>
<evidence type="ECO:0000313" key="11">
    <source>
        <dbReference type="EMBL" id="QBX98422.1"/>
    </source>
</evidence>
<dbReference type="Gene3D" id="6.10.250.2940">
    <property type="match status" value="1"/>
</dbReference>
<dbReference type="EC" id="2.7.7.6" evidence="1"/>
<dbReference type="Pfam" id="PF04998">
    <property type="entry name" value="RNA_pol_Rpb1_5"/>
    <property type="match status" value="2"/>
</dbReference>
<evidence type="ECO:0000256" key="4">
    <source>
        <dbReference type="ARBA" id="ARBA00022679"/>
    </source>
</evidence>
<dbReference type="GO" id="GO:0006351">
    <property type="term" value="P:DNA-templated transcription"/>
    <property type="evidence" value="ECO:0007669"/>
    <property type="project" value="InterPro"/>
</dbReference>
<evidence type="ECO:0000256" key="7">
    <source>
        <dbReference type="ARBA" id="ARBA00022833"/>
    </source>
</evidence>
<evidence type="ECO:0000259" key="9">
    <source>
        <dbReference type="Pfam" id="PF04998"/>
    </source>
</evidence>
<keyword evidence="4" id="KW-0808">Transferase</keyword>
<sequence length="764" mass="84226">MIFFNQHFNKSKLRLFIAWLLNSSGGWSTIQALERLKILGFSYATKAGISLSIDDLSPPPAKSGFVNATSNLVKSSYGGQSLGSEKIQRVIDSWSSASEILKDAIVEHFLQTDPLNPVYIMAFSGARGSLTQVRQLIGMRGLMVDPMGNILTLPVQHSFREGLTVTEYLLSCYGARKGLVDTALRTAKSGYLTRRLVDVAQDVVVRSLDCGTKKGIVLENLVSEDGSILLPLKKRLLGRILVPSNQVIDRSLLGLLQKKNSVMVRSPLLCGSSLDGKTPDVCQLCYGWNLGRNQAVQVGEAVGIVAAQSIGEPGTQLTMRTFHTGGAVAGQVSSRLRASQAGRVIFSKRSSGCLVRTTMGEIAFLTYEKSSFSIFVSSSQNGLCLDYEVPAGTCLLVRHGQWVRRFEDIAFWALGSLITNPILKTYKAGTKFHGRWIEDNNSSMGLRSVWLLASSISTKFNFACLLGDILKSGEVQIESTTFKGYDYKKISPLKADYQLNNFVMEQTGLSCKQANFNTGRIVSWQRDWVSLQYSQRLLSQEHSLKTSFSDKVKPEGSWVSRGTFLGFFTYTRPTSGDIVQGLPKIDALFEAREATGLSQKLQDEFNLLRRGGCSNKEAAREAFYQIQKVLVCRIQSAYLDQGVQIDDKHIEIIVRQMTAKVCIIRPGMSNYTLGEVISLLEAEAAYDATKYLKVKVVEYIPVLSGITKASLEKPGFLSPASFQDTIRVLLRCSLESEEDPVRGLKESVILGQCVPSGTAYQLKH</sequence>
<evidence type="ECO:0000259" key="10">
    <source>
        <dbReference type="Pfam" id="PF05000"/>
    </source>
</evidence>
<evidence type="ECO:0000256" key="3">
    <source>
        <dbReference type="ARBA" id="ARBA00022640"/>
    </source>
</evidence>
<dbReference type="Pfam" id="PF05000">
    <property type="entry name" value="RNA_pol_Rpb1_4"/>
    <property type="match status" value="1"/>
</dbReference>
<organism evidence="11">
    <name type="scientific">Chloropicon sp. RCC4434</name>
    <dbReference type="NCBI Taxonomy" id="2565277"/>
    <lineage>
        <taxon>Eukaryota</taxon>
        <taxon>Viridiplantae</taxon>
        <taxon>Chlorophyta</taxon>
        <taxon>Chloropicophyceae</taxon>
        <taxon>Chloropicales</taxon>
        <taxon>Chloropicaceae</taxon>
        <taxon>Chloropicon</taxon>
    </lineage>
</organism>
<evidence type="ECO:0000256" key="5">
    <source>
        <dbReference type="ARBA" id="ARBA00022695"/>
    </source>
</evidence>
<dbReference type="PANTHER" id="PTHR19376">
    <property type="entry name" value="DNA-DIRECTED RNA POLYMERASE"/>
    <property type="match status" value="1"/>
</dbReference>
<dbReference type="InterPro" id="IPR038120">
    <property type="entry name" value="Rpb1_funnel_sf"/>
</dbReference>
<dbReference type="GO" id="GO:0003899">
    <property type="term" value="F:DNA-directed RNA polymerase activity"/>
    <property type="evidence" value="ECO:0007669"/>
    <property type="project" value="UniProtKB-EC"/>
</dbReference>
<keyword evidence="3 11" id="KW-0934">Plastid</keyword>
<dbReference type="InterPro" id="IPR045867">
    <property type="entry name" value="DNA-dir_RpoC_beta_prime"/>
</dbReference>
<dbReference type="InterPro" id="IPR007081">
    <property type="entry name" value="RNA_pol_Rpb1_5"/>
</dbReference>
<dbReference type="CDD" id="cd02655">
    <property type="entry name" value="RNAP_beta'_C"/>
    <property type="match status" value="1"/>
</dbReference>
<gene>
    <name evidence="11" type="primary">rpoC2</name>
</gene>
<protein>
    <recommendedName>
        <fullName evidence="1">DNA-directed RNA polymerase</fullName>
        <ecNumber evidence="1">2.7.7.6</ecNumber>
    </recommendedName>
</protein>